<dbReference type="EMBL" id="PSQE01000007">
    <property type="protein sequence ID" value="RHN44638.1"/>
    <property type="molecule type" value="Genomic_DNA"/>
</dbReference>
<sequence>MSPETHLPPPEPPIISLPEIAPETTAAQENADIPAPPPKRQRRPSVRLGEIGEQHGTFRRHNRPPWSWRVSKESSRNSKPRAVSNLVNGVDGDDGDDFGNNPRNKAKRGSTKRLRSNHASKPIDENGSKRFKNFDHDHNPNGPTYSVDENDFMQMDRNDDNRLRVWENDVGGVESESRERRKNEGVWSWLFDLGLSRYAPVFEMHEVDDDLLPLLTLEDLKDMGISAVGSRRKMYNAIEKLRKGF</sequence>
<organism evidence="4 7">
    <name type="scientific">Medicago truncatula</name>
    <name type="common">Barrel medic</name>
    <name type="synonym">Medicago tribuloides</name>
    <dbReference type="NCBI Taxonomy" id="3880"/>
    <lineage>
        <taxon>Eukaryota</taxon>
        <taxon>Viridiplantae</taxon>
        <taxon>Streptophyta</taxon>
        <taxon>Embryophyta</taxon>
        <taxon>Tracheophyta</taxon>
        <taxon>Spermatophyta</taxon>
        <taxon>Magnoliopsida</taxon>
        <taxon>eudicotyledons</taxon>
        <taxon>Gunneridae</taxon>
        <taxon>Pentapetalae</taxon>
        <taxon>rosids</taxon>
        <taxon>fabids</taxon>
        <taxon>Fabales</taxon>
        <taxon>Fabaceae</taxon>
        <taxon>Papilionoideae</taxon>
        <taxon>50 kb inversion clade</taxon>
        <taxon>NPAAA clade</taxon>
        <taxon>Hologalegina</taxon>
        <taxon>IRL clade</taxon>
        <taxon>Trifolieae</taxon>
        <taxon>Medicago</taxon>
    </lineage>
</organism>
<reference evidence="4 7" key="1">
    <citation type="journal article" date="2011" name="Nature">
        <title>The Medicago genome provides insight into the evolution of rhizobial symbioses.</title>
        <authorList>
            <person name="Young N.D."/>
            <person name="Debelle F."/>
            <person name="Oldroyd G.E."/>
            <person name="Geurts R."/>
            <person name="Cannon S.B."/>
            <person name="Udvardi M.K."/>
            <person name="Benedito V.A."/>
            <person name="Mayer K.F."/>
            <person name="Gouzy J."/>
            <person name="Schoof H."/>
            <person name="Van de Peer Y."/>
            <person name="Proost S."/>
            <person name="Cook D.R."/>
            <person name="Meyers B.C."/>
            <person name="Spannagl M."/>
            <person name="Cheung F."/>
            <person name="De Mita S."/>
            <person name="Krishnakumar V."/>
            <person name="Gundlach H."/>
            <person name="Zhou S."/>
            <person name="Mudge J."/>
            <person name="Bharti A.K."/>
            <person name="Murray J.D."/>
            <person name="Naoumkina M.A."/>
            <person name="Rosen B."/>
            <person name="Silverstein K.A."/>
            <person name="Tang H."/>
            <person name="Rombauts S."/>
            <person name="Zhao P.X."/>
            <person name="Zhou P."/>
            <person name="Barbe V."/>
            <person name="Bardou P."/>
            <person name="Bechner M."/>
            <person name="Bellec A."/>
            <person name="Berger A."/>
            <person name="Berges H."/>
            <person name="Bidwell S."/>
            <person name="Bisseling T."/>
            <person name="Choisne N."/>
            <person name="Couloux A."/>
            <person name="Denny R."/>
            <person name="Deshpande S."/>
            <person name="Dai X."/>
            <person name="Doyle J.J."/>
            <person name="Dudez A.M."/>
            <person name="Farmer A.D."/>
            <person name="Fouteau S."/>
            <person name="Franken C."/>
            <person name="Gibelin C."/>
            <person name="Gish J."/>
            <person name="Goldstein S."/>
            <person name="Gonzalez A.J."/>
            <person name="Green P.J."/>
            <person name="Hallab A."/>
            <person name="Hartog M."/>
            <person name="Hua A."/>
            <person name="Humphray S.J."/>
            <person name="Jeong D.H."/>
            <person name="Jing Y."/>
            <person name="Jocker A."/>
            <person name="Kenton S.M."/>
            <person name="Kim D.J."/>
            <person name="Klee K."/>
            <person name="Lai H."/>
            <person name="Lang C."/>
            <person name="Lin S."/>
            <person name="Macmil S.L."/>
            <person name="Magdelenat G."/>
            <person name="Matthews L."/>
            <person name="McCorrison J."/>
            <person name="Monaghan E.L."/>
            <person name="Mun J.H."/>
            <person name="Najar F.Z."/>
            <person name="Nicholson C."/>
            <person name="Noirot C."/>
            <person name="O'Bleness M."/>
            <person name="Paule C.R."/>
            <person name="Poulain J."/>
            <person name="Prion F."/>
            <person name="Qin B."/>
            <person name="Qu C."/>
            <person name="Retzel E.F."/>
            <person name="Riddle C."/>
            <person name="Sallet E."/>
            <person name="Samain S."/>
            <person name="Samson N."/>
            <person name="Sanders I."/>
            <person name="Saurat O."/>
            <person name="Scarpelli C."/>
            <person name="Schiex T."/>
            <person name="Segurens B."/>
            <person name="Severin A.J."/>
            <person name="Sherrier D.J."/>
            <person name="Shi R."/>
            <person name="Sims S."/>
            <person name="Singer S.R."/>
            <person name="Sinharoy S."/>
            <person name="Sterck L."/>
            <person name="Viollet A."/>
            <person name="Wang B.B."/>
            <person name="Wang K."/>
            <person name="Wang M."/>
            <person name="Wang X."/>
            <person name="Warfsmann J."/>
            <person name="Weissenbach J."/>
            <person name="White D.D."/>
            <person name="White J.D."/>
            <person name="Wiley G.B."/>
            <person name="Wincker P."/>
            <person name="Xing Y."/>
            <person name="Yang L."/>
            <person name="Yao Z."/>
            <person name="Ying F."/>
            <person name="Zhai J."/>
            <person name="Zhou L."/>
            <person name="Zuber A."/>
            <person name="Denarie J."/>
            <person name="Dixon R.A."/>
            <person name="May G.D."/>
            <person name="Schwartz D.C."/>
            <person name="Rogers J."/>
            <person name="Quetier F."/>
            <person name="Town C.D."/>
            <person name="Roe B.A."/>
        </authorList>
    </citation>
    <scope>NUCLEOTIDE SEQUENCE [LARGE SCALE GENOMIC DNA]</scope>
    <source>
        <strain evidence="4">A17</strain>
        <strain evidence="6 7">cv. Jemalong A17</strain>
    </source>
</reference>
<dbReference type="EnsemblPlants" id="AES77865">
    <property type="protein sequence ID" value="AES77865"/>
    <property type="gene ID" value="MTR_7g021220"/>
</dbReference>
<dbReference type="PANTHER" id="PTHR10627">
    <property type="entry name" value="SCP160"/>
    <property type="match status" value="1"/>
</dbReference>
<dbReference type="EMBL" id="CM001223">
    <property type="protein sequence ID" value="AES77865.1"/>
    <property type="molecule type" value="Genomic_DNA"/>
</dbReference>
<evidence type="ECO:0000313" key="5">
    <source>
        <dbReference type="EMBL" id="RHN44638.1"/>
    </source>
</evidence>
<dbReference type="Pfam" id="PF00536">
    <property type="entry name" value="SAM_1"/>
    <property type="match status" value="1"/>
</dbReference>
<dbReference type="InterPro" id="IPR013761">
    <property type="entry name" value="SAM/pointed_sf"/>
</dbReference>
<gene>
    <name evidence="6" type="primary">11442905</name>
    <name evidence="4" type="ordered locus">MTR_7g021220</name>
    <name evidence="5" type="ORF">MtrunA17_Chr7g0221571</name>
</gene>
<dbReference type="KEGG" id="mtr:11442905"/>
<feature type="compositionally biased region" description="Basic residues" evidence="2">
    <location>
        <begin position="104"/>
        <end position="118"/>
    </location>
</feature>
<reference evidence="5" key="4">
    <citation type="journal article" date="2018" name="Nat. Plants">
        <title>Whole-genome landscape of Medicago truncatula symbiotic genes.</title>
        <authorList>
            <person name="Pecrix Y."/>
            <person name="Gamas P."/>
            <person name="Carrere S."/>
        </authorList>
    </citation>
    <scope>NUCLEOTIDE SEQUENCE</scope>
    <source>
        <tissue evidence="5">Leaves</tissue>
    </source>
</reference>
<dbReference type="CDD" id="cd09487">
    <property type="entry name" value="SAM_superfamily"/>
    <property type="match status" value="1"/>
</dbReference>
<name>G7KSY1_MEDTR</name>
<evidence type="ECO:0000313" key="7">
    <source>
        <dbReference type="Proteomes" id="UP000002051"/>
    </source>
</evidence>
<accession>G7KSY1</accession>
<keyword evidence="1" id="KW-0677">Repeat</keyword>
<dbReference type="PROSITE" id="PS50105">
    <property type="entry name" value="SAM_DOMAIN"/>
    <property type="match status" value="1"/>
</dbReference>
<dbReference type="PANTHER" id="PTHR10627:SF72">
    <property type="entry name" value="STERILE ALPHA MOTIF_POINTED DOMAIN-CONTAINING PROTEIN-RELATED"/>
    <property type="match status" value="1"/>
</dbReference>
<keyword evidence="7" id="KW-1185">Reference proteome</keyword>
<evidence type="ECO:0000313" key="4">
    <source>
        <dbReference type="EMBL" id="AES77865.1"/>
    </source>
</evidence>
<dbReference type="InterPro" id="IPR001660">
    <property type="entry name" value="SAM"/>
</dbReference>
<feature type="compositionally biased region" description="Pro residues" evidence="2">
    <location>
        <begin position="1"/>
        <end position="15"/>
    </location>
</feature>
<dbReference type="Gene3D" id="1.10.150.50">
    <property type="entry name" value="Transcription Factor, Ets-1"/>
    <property type="match status" value="1"/>
</dbReference>
<evidence type="ECO:0000256" key="2">
    <source>
        <dbReference type="SAM" id="MobiDB-lite"/>
    </source>
</evidence>
<protein>
    <submittedName>
        <fullName evidence="5">Putative sterile alpha motif/pointed domain-containing protein</fullName>
    </submittedName>
    <submittedName>
        <fullName evidence="4">SAM domain protein</fullName>
    </submittedName>
</protein>
<evidence type="ECO:0000259" key="3">
    <source>
        <dbReference type="PROSITE" id="PS50105"/>
    </source>
</evidence>
<dbReference type="Proteomes" id="UP000002051">
    <property type="component" value="Unassembled WGS sequence"/>
</dbReference>
<feature type="compositionally biased region" description="Basic and acidic residues" evidence="2">
    <location>
        <begin position="121"/>
        <end position="139"/>
    </location>
</feature>
<dbReference type="eggNOG" id="KOG4374">
    <property type="taxonomic scope" value="Eukaryota"/>
</dbReference>
<dbReference type="OrthoDB" id="539213at2759"/>
<reference evidence="6" key="3">
    <citation type="submission" date="2015-04" db="UniProtKB">
        <authorList>
            <consortium name="EnsemblPlants"/>
        </authorList>
    </citation>
    <scope>IDENTIFICATION</scope>
    <source>
        <strain evidence="6">cv. Jemalong A17</strain>
    </source>
</reference>
<dbReference type="Proteomes" id="UP000265566">
    <property type="component" value="Chromosome 7"/>
</dbReference>
<dbReference type="Gramene" id="rna38781">
    <property type="protein sequence ID" value="RHN44638.1"/>
    <property type="gene ID" value="gene38781"/>
</dbReference>
<proteinExistence type="predicted"/>
<dbReference type="OMA" id="PINSMEH"/>
<dbReference type="SUPFAM" id="SSF47769">
    <property type="entry name" value="SAM/Pointed domain"/>
    <property type="match status" value="1"/>
</dbReference>
<dbReference type="SMART" id="SM00454">
    <property type="entry name" value="SAM"/>
    <property type="match status" value="1"/>
</dbReference>
<evidence type="ECO:0000256" key="1">
    <source>
        <dbReference type="ARBA" id="ARBA00022737"/>
    </source>
</evidence>
<feature type="region of interest" description="Disordered" evidence="2">
    <location>
        <begin position="1"/>
        <end position="149"/>
    </location>
</feature>
<dbReference type="PaxDb" id="3880-AES77865"/>
<evidence type="ECO:0000313" key="6">
    <source>
        <dbReference type="EnsemblPlants" id="AES77865"/>
    </source>
</evidence>
<reference evidence="4 7" key="2">
    <citation type="journal article" date="2014" name="BMC Genomics">
        <title>An improved genome release (version Mt4.0) for the model legume Medicago truncatula.</title>
        <authorList>
            <person name="Tang H."/>
            <person name="Krishnakumar V."/>
            <person name="Bidwell S."/>
            <person name="Rosen B."/>
            <person name="Chan A."/>
            <person name="Zhou S."/>
            <person name="Gentzbittel L."/>
            <person name="Childs K.L."/>
            <person name="Yandell M."/>
            <person name="Gundlach H."/>
            <person name="Mayer K.F."/>
            <person name="Schwartz D.C."/>
            <person name="Town C.D."/>
        </authorList>
    </citation>
    <scope>GENOME REANNOTATION</scope>
    <source>
        <strain evidence="6 7">cv. Jemalong A17</strain>
    </source>
</reference>
<dbReference type="HOGENOM" id="CLU_089492_0_0_1"/>
<feature type="domain" description="SAM" evidence="3">
    <location>
        <begin position="181"/>
        <end position="244"/>
    </location>
</feature>
<dbReference type="AlphaFoldDB" id="G7KSY1"/>